<dbReference type="Proteomes" id="UP000265768">
    <property type="component" value="Unassembled WGS sequence"/>
</dbReference>
<evidence type="ECO:0000313" key="3">
    <source>
        <dbReference type="EMBL" id="RJL33370.1"/>
    </source>
</evidence>
<evidence type="ECO:0000256" key="1">
    <source>
        <dbReference type="SAM" id="MobiDB-lite"/>
    </source>
</evidence>
<dbReference type="AlphaFoldDB" id="A0A3A4ATQ6"/>
<keyword evidence="2" id="KW-0472">Membrane</keyword>
<sequence length="349" mass="36639">MSSQGSGGNHPPRGRRPPPYGGHAPPGFQAPRPRPADEPPIGPPFGYGPPAGIPYPDEPERRPGRRRALLLAVVVTAVVVAVAATAVLLMARGPGGDDPRVDALATSSHTPTPVLTPPSRWAVGACVRPEAVGTAPPSSPAVPQTDQDFLLAHCSDPQATGRVTSMLDESEPLTEPACPEDTDEAIMVGAEETACVRNLREPHPGDPGRGGGVLRAGDCVADPNESLGGERPCGDSGWYGKVVGRAEKASECPDGTQETLRMRGSPRPIVCLGDEGEVVSKGDCIRSLKKYGKSVPLSAVEKVDCGSKDAWAKVTARVKKRGDCPKGTDQYLESRDEDAYRPVTCLRDT</sequence>
<name>A0A3A4ATQ6_9ACTN</name>
<dbReference type="OrthoDB" id="3211207at2"/>
<keyword evidence="2" id="KW-0812">Transmembrane</keyword>
<dbReference type="EMBL" id="QZEY01000003">
    <property type="protein sequence ID" value="RJL33370.1"/>
    <property type="molecule type" value="Genomic_DNA"/>
</dbReference>
<evidence type="ECO:0000313" key="4">
    <source>
        <dbReference type="Proteomes" id="UP000265768"/>
    </source>
</evidence>
<feature type="region of interest" description="Disordered" evidence="1">
    <location>
        <begin position="92"/>
        <end position="117"/>
    </location>
</feature>
<reference evidence="3 4" key="1">
    <citation type="submission" date="2018-09" db="EMBL/GenBank/DDBJ databases">
        <title>YIM 75507 draft genome.</title>
        <authorList>
            <person name="Tang S."/>
            <person name="Feng Y."/>
        </authorList>
    </citation>
    <scope>NUCLEOTIDE SEQUENCE [LARGE SCALE GENOMIC DNA]</scope>
    <source>
        <strain evidence="3 4">YIM 75507</strain>
    </source>
</reference>
<organism evidence="3 4">
    <name type="scientific">Bailinhaonella thermotolerans</name>
    <dbReference type="NCBI Taxonomy" id="1070861"/>
    <lineage>
        <taxon>Bacteria</taxon>
        <taxon>Bacillati</taxon>
        <taxon>Actinomycetota</taxon>
        <taxon>Actinomycetes</taxon>
        <taxon>Streptosporangiales</taxon>
        <taxon>Streptosporangiaceae</taxon>
        <taxon>Bailinhaonella</taxon>
    </lineage>
</organism>
<proteinExistence type="predicted"/>
<feature type="transmembrane region" description="Helical" evidence="2">
    <location>
        <begin position="68"/>
        <end position="91"/>
    </location>
</feature>
<dbReference type="RefSeq" id="WP_119926329.1">
    <property type="nucleotide sequence ID" value="NZ_QZEY01000003.1"/>
</dbReference>
<accession>A0A3A4ATQ6</accession>
<keyword evidence="2" id="KW-1133">Transmembrane helix</keyword>
<comment type="caution">
    <text evidence="3">The sequence shown here is derived from an EMBL/GenBank/DDBJ whole genome shotgun (WGS) entry which is preliminary data.</text>
</comment>
<evidence type="ECO:0000256" key="2">
    <source>
        <dbReference type="SAM" id="Phobius"/>
    </source>
</evidence>
<keyword evidence="4" id="KW-1185">Reference proteome</keyword>
<feature type="compositionally biased region" description="Pro residues" evidence="1">
    <location>
        <begin position="38"/>
        <end position="53"/>
    </location>
</feature>
<feature type="region of interest" description="Disordered" evidence="1">
    <location>
        <begin position="1"/>
        <end position="62"/>
    </location>
</feature>
<protein>
    <submittedName>
        <fullName evidence="3">Uncharacterized protein</fullName>
    </submittedName>
</protein>
<gene>
    <name evidence="3" type="ORF">D5H75_11295</name>
</gene>